<evidence type="ECO:0000313" key="2">
    <source>
        <dbReference type="EMBL" id="QIG80475.1"/>
    </source>
</evidence>
<keyword evidence="3" id="KW-1185">Reference proteome</keyword>
<keyword evidence="1" id="KW-0472">Membrane</keyword>
<dbReference type="AlphaFoldDB" id="A0A6G6Y6D2"/>
<gene>
    <name evidence="2" type="ORF">G5C33_12255</name>
</gene>
<dbReference type="EMBL" id="CP049109">
    <property type="protein sequence ID" value="QIG80475.1"/>
    <property type="molecule type" value="Genomic_DNA"/>
</dbReference>
<dbReference type="RefSeq" id="WP_165327481.1">
    <property type="nucleotide sequence ID" value="NZ_CP049109.1"/>
</dbReference>
<organism evidence="2 3">
    <name type="scientific">Stakelama tenebrarum</name>
    <dbReference type="NCBI Taxonomy" id="2711215"/>
    <lineage>
        <taxon>Bacteria</taxon>
        <taxon>Pseudomonadati</taxon>
        <taxon>Pseudomonadota</taxon>
        <taxon>Alphaproteobacteria</taxon>
        <taxon>Sphingomonadales</taxon>
        <taxon>Sphingomonadaceae</taxon>
        <taxon>Stakelama</taxon>
    </lineage>
</organism>
<reference evidence="2 3" key="1">
    <citation type="submission" date="2020-02" db="EMBL/GenBank/DDBJ databases">
        <authorList>
            <person name="Zheng R.K."/>
            <person name="Sun C.M."/>
        </authorList>
    </citation>
    <scope>NUCLEOTIDE SEQUENCE [LARGE SCALE GENOMIC DNA]</scope>
    <source>
        <strain evidence="3">zrk23</strain>
    </source>
</reference>
<evidence type="ECO:0000256" key="1">
    <source>
        <dbReference type="SAM" id="Phobius"/>
    </source>
</evidence>
<accession>A0A6G6Y6D2</accession>
<keyword evidence="1" id="KW-1133">Transmembrane helix</keyword>
<dbReference type="KEGG" id="spzr:G5C33_12255"/>
<feature type="transmembrane region" description="Helical" evidence="1">
    <location>
        <begin position="123"/>
        <end position="144"/>
    </location>
</feature>
<protein>
    <submittedName>
        <fullName evidence="2">Uncharacterized protein</fullName>
    </submittedName>
</protein>
<sequence>MSRIGGWWRLWIAGAALLILITGAVALFTQDLEGDGVGSASCVSGTIRAGSRQETSWVANPKYFGTVADPRQRKLGEVVDEAAAWERLLKAKGIDSSDEYSLPISRNIQTFSCASWRGVSSSILYAALVAFAVALVGLVFRWIFRGFKK</sequence>
<dbReference type="Proteomes" id="UP000501568">
    <property type="component" value="Chromosome"/>
</dbReference>
<evidence type="ECO:0000313" key="3">
    <source>
        <dbReference type="Proteomes" id="UP000501568"/>
    </source>
</evidence>
<proteinExistence type="predicted"/>
<keyword evidence="1" id="KW-0812">Transmembrane</keyword>
<name>A0A6G6Y6D2_9SPHN</name>